<accession>A0A067GG81</accession>
<feature type="non-terminal residue" evidence="1">
    <location>
        <position position="1"/>
    </location>
</feature>
<name>A0A067GG81_CITSI</name>
<dbReference type="EMBL" id="KK784883">
    <property type="protein sequence ID" value="KDO74467.1"/>
    <property type="molecule type" value="Genomic_DNA"/>
</dbReference>
<reference evidence="1 2" key="1">
    <citation type="submission" date="2014-04" db="EMBL/GenBank/DDBJ databases">
        <authorList>
            <consortium name="International Citrus Genome Consortium"/>
            <person name="Gmitter F."/>
            <person name="Chen C."/>
            <person name="Farmerie W."/>
            <person name="Harkins T."/>
            <person name="Desany B."/>
            <person name="Mohiuddin M."/>
            <person name="Kodira C."/>
            <person name="Borodovsky M."/>
            <person name="Lomsadze A."/>
            <person name="Burns P."/>
            <person name="Jenkins J."/>
            <person name="Prochnik S."/>
            <person name="Shu S."/>
            <person name="Chapman J."/>
            <person name="Pitluck S."/>
            <person name="Schmutz J."/>
            <person name="Rokhsar D."/>
        </authorList>
    </citation>
    <scope>NUCLEOTIDE SEQUENCE</scope>
</reference>
<dbReference type="AlphaFoldDB" id="A0A067GG81"/>
<sequence length="17" mass="2035">VYKPICLERSRITKVET</sequence>
<evidence type="ECO:0000313" key="2">
    <source>
        <dbReference type="Proteomes" id="UP000027120"/>
    </source>
</evidence>
<protein>
    <submittedName>
        <fullName evidence="1">Uncharacterized protein</fullName>
    </submittedName>
</protein>
<proteinExistence type="predicted"/>
<gene>
    <name evidence="1" type="ORF">CISIN_1g0209141mg</name>
</gene>
<keyword evidence="2" id="KW-1185">Reference proteome</keyword>
<evidence type="ECO:0000313" key="1">
    <source>
        <dbReference type="EMBL" id="KDO74467.1"/>
    </source>
</evidence>
<organism evidence="1 2">
    <name type="scientific">Citrus sinensis</name>
    <name type="common">Sweet orange</name>
    <name type="synonym">Citrus aurantium var. sinensis</name>
    <dbReference type="NCBI Taxonomy" id="2711"/>
    <lineage>
        <taxon>Eukaryota</taxon>
        <taxon>Viridiplantae</taxon>
        <taxon>Streptophyta</taxon>
        <taxon>Embryophyta</taxon>
        <taxon>Tracheophyta</taxon>
        <taxon>Spermatophyta</taxon>
        <taxon>Magnoliopsida</taxon>
        <taxon>eudicotyledons</taxon>
        <taxon>Gunneridae</taxon>
        <taxon>Pentapetalae</taxon>
        <taxon>rosids</taxon>
        <taxon>malvids</taxon>
        <taxon>Sapindales</taxon>
        <taxon>Rutaceae</taxon>
        <taxon>Aurantioideae</taxon>
        <taxon>Citrus</taxon>
    </lineage>
</organism>
<dbReference type="Proteomes" id="UP000027120">
    <property type="component" value="Unassembled WGS sequence"/>
</dbReference>